<dbReference type="PANTHER" id="PTHR40032:SF1">
    <property type="entry name" value="EXPORTED PROTEIN"/>
    <property type="match status" value="1"/>
</dbReference>
<feature type="domain" description="Putative amidase" evidence="1">
    <location>
        <begin position="6"/>
        <end position="156"/>
    </location>
</feature>
<reference evidence="2" key="2">
    <citation type="submission" date="2021-04" db="EMBL/GenBank/DDBJ databases">
        <authorList>
            <person name="Gilroy R."/>
        </authorList>
    </citation>
    <scope>NUCLEOTIDE SEQUENCE</scope>
    <source>
        <strain evidence="2">ChiBcec18-1249</strain>
    </source>
</reference>
<evidence type="ECO:0000313" key="2">
    <source>
        <dbReference type="EMBL" id="HJB12163.1"/>
    </source>
</evidence>
<dbReference type="PANTHER" id="PTHR40032">
    <property type="entry name" value="EXPORTED PROTEIN-RELATED"/>
    <property type="match status" value="1"/>
</dbReference>
<sequence>MRFFADYDRSAAVLYAHQWAYGRNPAFYDYENLGGDCTNFASQCVFAGSGVMNFTPDFGWYYIDANQKSPSWTGVPYFWNFMTRGTPSVGPVAQPCALEDLRPGDLVQLSFNGQEFQHTPVVVRVTAPITLETVLIAAHSYDADNRPLSTYTFQDIRFLHMLGTIRP</sequence>
<organism evidence="2 3">
    <name type="scientific">Candidatus Oscillibacter excrementigallinarum</name>
    <dbReference type="NCBI Taxonomy" id="2838716"/>
    <lineage>
        <taxon>Bacteria</taxon>
        <taxon>Bacillati</taxon>
        <taxon>Bacillota</taxon>
        <taxon>Clostridia</taxon>
        <taxon>Eubacteriales</taxon>
        <taxon>Oscillospiraceae</taxon>
        <taxon>Oscillibacter</taxon>
    </lineage>
</organism>
<protein>
    <submittedName>
        <fullName evidence="2">Amidase domain-containing protein</fullName>
    </submittedName>
</protein>
<dbReference type="AlphaFoldDB" id="A0A9D2LGF0"/>
<reference evidence="2" key="1">
    <citation type="journal article" date="2021" name="PeerJ">
        <title>Extensive microbial diversity within the chicken gut microbiome revealed by metagenomics and culture.</title>
        <authorList>
            <person name="Gilroy R."/>
            <person name="Ravi A."/>
            <person name="Getino M."/>
            <person name="Pursley I."/>
            <person name="Horton D.L."/>
            <person name="Alikhan N.F."/>
            <person name="Baker D."/>
            <person name="Gharbi K."/>
            <person name="Hall N."/>
            <person name="Watson M."/>
            <person name="Adriaenssens E.M."/>
            <person name="Foster-Nyarko E."/>
            <person name="Jarju S."/>
            <person name="Secka A."/>
            <person name="Antonio M."/>
            <person name="Oren A."/>
            <person name="Chaudhuri R.R."/>
            <person name="La Ragione R."/>
            <person name="Hildebrand F."/>
            <person name="Pallen M.J."/>
        </authorList>
    </citation>
    <scope>NUCLEOTIDE SEQUENCE</scope>
    <source>
        <strain evidence="2">ChiBcec18-1249</strain>
    </source>
</reference>
<accession>A0A9D2LGF0</accession>
<proteinExistence type="predicted"/>
<dbReference type="EMBL" id="DWZJ01000005">
    <property type="protein sequence ID" value="HJB12163.1"/>
    <property type="molecule type" value="Genomic_DNA"/>
</dbReference>
<comment type="caution">
    <text evidence="2">The sequence shown here is derived from an EMBL/GenBank/DDBJ whole genome shotgun (WGS) entry which is preliminary data.</text>
</comment>
<dbReference type="InterPro" id="IPR024301">
    <property type="entry name" value="Amidase_6"/>
</dbReference>
<dbReference type="Proteomes" id="UP000823824">
    <property type="component" value="Unassembled WGS sequence"/>
</dbReference>
<gene>
    <name evidence="2" type="ORF">H9787_00465</name>
</gene>
<dbReference type="Pfam" id="PF12671">
    <property type="entry name" value="Amidase_6"/>
    <property type="match status" value="1"/>
</dbReference>
<name>A0A9D2LGF0_9FIRM</name>
<evidence type="ECO:0000313" key="3">
    <source>
        <dbReference type="Proteomes" id="UP000823824"/>
    </source>
</evidence>
<evidence type="ECO:0000259" key="1">
    <source>
        <dbReference type="Pfam" id="PF12671"/>
    </source>
</evidence>